<evidence type="ECO:0000256" key="8">
    <source>
        <dbReference type="SAM" id="SignalP"/>
    </source>
</evidence>
<reference evidence="10" key="1">
    <citation type="submission" date="2016-05" db="EMBL/GenBank/DDBJ databases">
        <title>Comparative genomics of biotechnologically important yeasts.</title>
        <authorList>
            <consortium name="DOE Joint Genome Institute"/>
            <person name="Riley R."/>
            <person name="Haridas S."/>
            <person name="Wolfe K.H."/>
            <person name="Lopes M.R."/>
            <person name="Hittinger C.T."/>
            <person name="Goker M."/>
            <person name="Salamov A."/>
            <person name="Wisecaver J."/>
            <person name="Long T.M."/>
            <person name="Aerts A.L."/>
            <person name="Barry K."/>
            <person name="Choi C."/>
            <person name="Clum A."/>
            <person name="Coughlan A.Y."/>
            <person name="Deshpande S."/>
            <person name="Douglass A.P."/>
            <person name="Hanson S.J."/>
            <person name="Klenk H.-P."/>
            <person name="Labutti K."/>
            <person name="Lapidus A."/>
            <person name="Lindquist E."/>
            <person name="Lipzen A."/>
            <person name="Meier-Kolthoff J.P."/>
            <person name="Ohm R.A."/>
            <person name="Otillar R.P."/>
            <person name="Pangilinan J."/>
            <person name="Peng Y."/>
            <person name="Rokas A."/>
            <person name="Rosa C.A."/>
            <person name="Scheuner C."/>
            <person name="Sibirny A.A."/>
            <person name="Slot J.C."/>
            <person name="Stielow J.B."/>
            <person name="Sun H."/>
            <person name="Kurtzman C.P."/>
            <person name="Blackwell M."/>
            <person name="Grigoriev I.V."/>
            <person name="Jeffries T.W."/>
        </authorList>
    </citation>
    <scope>NUCLEOTIDE SEQUENCE [LARGE SCALE GENOMIC DNA]</scope>
    <source>
        <strain evidence="10">NRRL Y-1933</strain>
    </source>
</reference>
<feature type="compositionally biased region" description="Acidic residues" evidence="7">
    <location>
        <begin position="896"/>
        <end position="911"/>
    </location>
</feature>
<feature type="compositionally biased region" description="Low complexity" evidence="7">
    <location>
        <begin position="914"/>
        <end position="925"/>
    </location>
</feature>
<dbReference type="Gene3D" id="3.30.30.30">
    <property type="match status" value="1"/>
</dbReference>
<feature type="region of interest" description="Disordered" evidence="7">
    <location>
        <begin position="569"/>
        <end position="610"/>
    </location>
</feature>
<feature type="compositionally biased region" description="Basic and acidic residues" evidence="7">
    <location>
        <begin position="927"/>
        <end position="940"/>
    </location>
</feature>
<dbReference type="GO" id="GO:0030968">
    <property type="term" value="P:endoplasmic reticulum unfolded protein response"/>
    <property type="evidence" value="ECO:0007669"/>
    <property type="project" value="TreeGrafter"/>
</dbReference>
<dbReference type="GO" id="GO:0005524">
    <property type="term" value="F:ATP binding"/>
    <property type="evidence" value="ECO:0007669"/>
    <property type="project" value="UniProtKB-KW"/>
</dbReference>
<dbReference type="InterPro" id="IPR013126">
    <property type="entry name" value="Hsp_70_fam"/>
</dbReference>
<dbReference type="InterPro" id="IPR029048">
    <property type="entry name" value="HSP70_C_sf"/>
</dbReference>
<feature type="signal peptide" evidence="8">
    <location>
        <begin position="1"/>
        <end position="19"/>
    </location>
</feature>
<keyword evidence="2 8" id="KW-0732">Signal</keyword>
<proteinExistence type="predicted"/>
<dbReference type="AlphaFoldDB" id="A0A1E4RG96"/>
<dbReference type="PROSITE" id="PS01036">
    <property type="entry name" value="HSP70_3"/>
    <property type="match status" value="1"/>
</dbReference>
<dbReference type="GO" id="GO:0005788">
    <property type="term" value="C:endoplasmic reticulum lumen"/>
    <property type="evidence" value="ECO:0007669"/>
    <property type="project" value="UniProtKB-SubCell"/>
</dbReference>
<dbReference type="Proteomes" id="UP000095085">
    <property type="component" value="Unassembled WGS sequence"/>
</dbReference>
<gene>
    <name evidence="9" type="ORF">HYPBUDRAFT_7530</name>
</gene>
<dbReference type="InterPro" id="IPR018181">
    <property type="entry name" value="Heat_shock_70_CS"/>
</dbReference>
<dbReference type="EMBL" id="KV454543">
    <property type="protein sequence ID" value="ODV66241.1"/>
    <property type="molecule type" value="Genomic_DNA"/>
</dbReference>
<dbReference type="GO" id="GO:0034663">
    <property type="term" value="C:endoplasmic reticulum chaperone complex"/>
    <property type="evidence" value="ECO:0007669"/>
    <property type="project" value="TreeGrafter"/>
</dbReference>
<sequence length="940" mass="106327">MKLQLVVLLILCVLSSAFGAILGVDYGQQFTKSVLLAPGISFEIVLTDEGKRKDFSGISLRGSSPELAELERVYGSQIGSLCTRFPQSCITGIKPLLGKSINDQVTLDYLSNHFGVKLLPDDSRSNGIKFDLGFVNQSYQFVPEEIMAMNLNEIKQRALGDLDANPHAQSIVEDITVSVSPFATHETKQSYLDAIKLANFSNPLGLVDEGTAVALNYLSNRKFDKSDFSNQKIYNLVYDAGAGSTTATLFSYNVSFTGKVTLEIESIGYDESFGGQLLTQSIYNILYEKFLQQFNIKDADDVLPPKVASRLQETAERAKIILSVNADFQVSLENFYDDKDFKTVVTREEFEDINSDLMSRSTSPILTALRDCPSGPKSVKDLQSVILNGGSTRVPFIQKHLSQLLGDDKISKTVNADESCALGTTLEGLKLKTQLENQKEIKLIERSFHNYETSIDNMDSQTIVFKSGDVADNSTKVPLADMSDKRDELSVNLYEDGHLIKSYEFKDLQKKIEKFTCSKNSDDIKEISGVFTLDHNKMFDLTDLYIECKSSDKQSGGFFKKLLSKDGEDSQATEDEEAKETDSPKNETSSNSTITKSNTKSKQPKPLRIPLVKPAYPHVKPLSRTTKDRLFSKLAYLNAKDEERIILDHVRNILEGQCYELRSHIEDNEEAILKEISENELEAYQQFVRDTIEWLDFDSDNASLEELREKIRELNQNKKKLDSFIEMNQTDLSLDGFKKLYEEGSKIVMQIQSHMLEFGSEVSEIRQKYEGEGFAFDKENDRIKLQLLSKGDENKMMALDKNLASYREDLTEIGDLTGKEKKFNKLSKFQLYEKYDALAQKIVQMLADVKSIEESHKARVGLFNAKFEKLLARKKQKEYREKLKEEKKANTKKDEEEQEEADFIEDDDIEEVNSQTTQQQSSESSTEGEKSTESPVHDEL</sequence>
<dbReference type="STRING" id="984485.A0A1E4RG96"/>
<comment type="subcellular location">
    <subcellularLocation>
        <location evidence="1">Endoplasmic reticulum lumen</location>
    </subcellularLocation>
</comment>
<dbReference type="Gene3D" id="3.90.640.10">
    <property type="entry name" value="Actin, Chain A, domain 4"/>
    <property type="match status" value="1"/>
</dbReference>
<dbReference type="SUPFAM" id="SSF100934">
    <property type="entry name" value="Heat shock protein 70kD (HSP70), C-terminal subdomain"/>
    <property type="match status" value="1"/>
</dbReference>
<evidence type="ECO:0000313" key="9">
    <source>
        <dbReference type="EMBL" id="ODV66241.1"/>
    </source>
</evidence>
<feature type="compositionally biased region" description="Low complexity" evidence="7">
    <location>
        <begin position="586"/>
        <end position="601"/>
    </location>
</feature>
<feature type="coiled-coil region" evidence="6">
    <location>
        <begin position="697"/>
        <end position="724"/>
    </location>
</feature>
<dbReference type="OrthoDB" id="10262720at2759"/>
<evidence type="ECO:0000256" key="2">
    <source>
        <dbReference type="ARBA" id="ARBA00022729"/>
    </source>
</evidence>
<dbReference type="CDD" id="cd10230">
    <property type="entry name" value="ASKHA_NBD_HSP70_HYOU1"/>
    <property type="match status" value="1"/>
</dbReference>
<dbReference type="PRINTS" id="PR00301">
    <property type="entry name" value="HEATSHOCK70"/>
</dbReference>
<accession>A0A1E4RG96</accession>
<dbReference type="Pfam" id="PF00012">
    <property type="entry name" value="HSP70"/>
    <property type="match status" value="1"/>
</dbReference>
<dbReference type="PANTHER" id="PTHR45639:SF3">
    <property type="entry name" value="HYPOXIA UP-REGULATED PROTEIN 1"/>
    <property type="match status" value="1"/>
</dbReference>
<evidence type="ECO:0000256" key="3">
    <source>
        <dbReference type="ARBA" id="ARBA00022741"/>
    </source>
</evidence>
<dbReference type="GO" id="GO:0140662">
    <property type="term" value="F:ATP-dependent protein folding chaperone"/>
    <property type="evidence" value="ECO:0007669"/>
    <property type="project" value="InterPro"/>
</dbReference>
<feature type="compositionally biased region" description="Basic and acidic residues" evidence="7">
    <location>
        <begin position="881"/>
        <end position="895"/>
    </location>
</feature>
<evidence type="ECO:0000256" key="4">
    <source>
        <dbReference type="ARBA" id="ARBA00022840"/>
    </source>
</evidence>
<keyword evidence="5" id="KW-0143">Chaperone</keyword>
<keyword evidence="10" id="KW-1185">Reference proteome</keyword>
<evidence type="ECO:0000256" key="7">
    <source>
        <dbReference type="SAM" id="MobiDB-lite"/>
    </source>
</evidence>
<dbReference type="GeneID" id="30998216"/>
<keyword evidence="4" id="KW-0067">ATP-binding</keyword>
<dbReference type="InterPro" id="IPR043129">
    <property type="entry name" value="ATPase_NBD"/>
</dbReference>
<keyword evidence="3" id="KW-0547">Nucleotide-binding</keyword>
<organism evidence="9 10">
    <name type="scientific">Hyphopichia burtonii NRRL Y-1933</name>
    <dbReference type="NCBI Taxonomy" id="984485"/>
    <lineage>
        <taxon>Eukaryota</taxon>
        <taxon>Fungi</taxon>
        <taxon>Dikarya</taxon>
        <taxon>Ascomycota</taxon>
        <taxon>Saccharomycotina</taxon>
        <taxon>Pichiomycetes</taxon>
        <taxon>Debaryomycetaceae</taxon>
        <taxon>Hyphopichia</taxon>
    </lineage>
</organism>
<keyword evidence="6" id="KW-0175">Coiled coil</keyword>
<feature type="region of interest" description="Disordered" evidence="7">
    <location>
        <begin position="881"/>
        <end position="940"/>
    </location>
</feature>
<feature type="chain" id="PRO_5009162267" evidence="8">
    <location>
        <begin position="20"/>
        <end position="940"/>
    </location>
</feature>
<evidence type="ECO:0000256" key="5">
    <source>
        <dbReference type="ARBA" id="ARBA00023186"/>
    </source>
</evidence>
<name>A0A1E4RG96_9ASCO</name>
<dbReference type="Gene3D" id="3.30.420.40">
    <property type="match status" value="2"/>
</dbReference>
<feature type="compositionally biased region" description="Acidic residues" evidence="7">
    <location>
        <begin position="569"/>
        <end position="579"/>
    </location>
</feature>
<evidence type="ECO:0000256" key="1">
    <source>
        <dbReference type="ARBA" id="ARBA00004319"/>
    </source>
</evidence>
<protein>
    <submittedName>
        <fullName evidence="9">Actin-like ATPase domain-containing protein</fullName>
    </submittedName>
</protein>
<evidence type="ECO:0000313" key="10">
    <source>
        <dbReference type="Proteomes" id="UP000095085"/>
    </source>
</evidence>
<dbReference type="PANTHER" id="PTHR45639">
    <property type="entry name" value="HSC70CB, ISOFORM G-RELATED"/>
    <property type="match status" value="1"/>
</dbReference>
<dbReference type="FunFam" id="3.90.640.10:FF:000003">
    <property type="entry name" value="Molecular chaperone DnaK"/>
    <property type="match status" value="1"/>
</dbReference>
<dbReference type="RefSeq" id="XP_020075308.1">
    <property type="nucleotide sequence ID" value="XM_020223667.1"/>
</dbReference>
<evidence type="ECO:0000256" key="6">
    <source>
        <dbReference type="SAM" id="Coils"/>
    </source>
</evidence>
<dbReference type="SUPFAM" id="SSF53067">
    <property type="entry name" value="Actin-like ATPase domain"/>
    <property type="match status" value="2"/>
</dbReference>